<feature type="compositionally biased region" description="Basic and acidic residues" evidence="11">
    <location>
        <begin position="560"/>
        <end position="569"/>
    </location>
</feature>
<comment type="similarity">
    <text evidence="8">Belongs to the pacC/RIM101 family.</text>
</comment>
<feature type="domain" description="C2H2-type" evidence="12">
    <location>
        <begin position="42"/>
        <end position="72"/>
    </location>
</feature>
<dbReference type="InterPro" id="IPR013087">
    <property type="entry name" value="Znf_C2H2_type"/>
</dbReference>
<name>A0AAD9XXB6_COLKA</name>
<evidence type="ECO:0000256" key="1">
    <source>
        <dbReference type="ARBA" id="ARBA00004123"/>
    </source>
</evidence>
<dbReference type="InterPro" id="IPR050806">
    <property type="entry name" value="pacC/RIM101"/>
</dbReference>
<feature type="region of interest" description="Disordered" evidence="11">
    <location>
        <begin position="1"/>
        <end position="38"/>
    </location>
</feature>
<dbReference type="EMBL" id="VYYT01000832">
    <property type="protein sequence ID" value="KAK2729147.1"/>
    <property type="molecule type" value="Genomic_DNA"/>
</dbReference>
<dbReference type="InterPro" id="IPR036236">
    <property type="entry name" value="Znf_C2H2_sf"/>
</dbReference>
<evidence type="ECO:0000313" key="14">
    <source>
        <dbReference type="Proteomes" id="UP001281614"/>
    </source>
</evidence>
<dbReference type="AlphaFoldDB" id="A0AAD9XXB6"/>
<evidence type="ECO:0000256" key="7">
    <source>
        <dbReference type="ARBA" id="ARBA00023242"/>
    </source>
</evidence>
<dbReference type="GO" id="GO:0005634">
    <property type="term" value="C:nucleus"/>
    <property type="evidence" value="ECO:0007669"/>
    <property type="project" value="UniProtKB-SubCell"/>
</dbReference>
<dbReference type="GO" id="GO:0008270">
    <property type="term" value="F:zinc ion binding"/>
    <property type="evidence" value="ECO:0007669"/>
    <property type="project" value="UniProtKB-KW"/>
</dbReference>
<keyword evidence="14" id="KW-1185">Reference proteome</keyword>
<dbReference type="FunFam" id="3.30.160.60:FF:000458">
    <property type="entry name" value="pH-response transcription factor pacC/RIM101"/>
    <property type="match status" value="1"/>
</dbReference>
<dbReference type="PROSITE" id="PS50157">
    <property type="entry name" value="ZINC_FINGER_C2H2_2"/>
    <property type="match status" value="3"/>
</dbReference>
<dbReference type="FunFam" id="3.30.160.60:FF:001875">
    <property type="entry name" value="pH-response transcription factor pacC/RIM101"/>
    <property type="match status" value="1"/>
</dbReference>
<keyword evidence="4" id="KW-0677">Repeat</keyword>
<dbReference type="PANTHER" id="PTHR47257:SF1">
    <property type="entry name" value="PH-RESPONSE TRANSCRIPTION FACTOR PACC_RIM101"/>
    <property type="match status" value="1"/>
</dbReference>
<comment type="subcellular location">
    <subcellularLocation>
        <location evidence="1">Nucleus</location>
    </subcellularLocation>
</comment>
<keyword evidence="5 10" id="KW-0863">Zinc-finger</keyword>
<organism evidence="13 14">
    <name type="scientific">Colletotrichum kahawae</name>
    <name type="common">Coffee berry disease fungus</name>
    <dbReference type="NCBI Taxonomy" id="34407"/>
    <lineage>
        <taxon>Eukaryota</taxon>
        <taxon>Fungi</taxon>
        <taxon>Dikarya</taxon>
        <taxon>Ascomycota</taxon>
        <taxon>Pezizomycotina</taxon>
        <taxon>Sordariomycetes</taxon>
        <taxon>Hypocreomycetidae</taxon>
        <taxon>Glomerellales</taxon>
        <taxon>Glomerellaceae</taxon>
        <taxon>Colletotrichum</taxon>
        <taxon>Colletotrichum gloeosporioides species complex</taxon>
    </lineage>
</organism>
<evidence type="ECO:0000256" key="3">
    <source>
        <dbReference type="ARBA" id="ARBA00022723"/>
    </source>
</evidence>
<evidence type="ECO:0000256" key="10">
    <source>
        <dbReference type="PROSITE-ProRule" id="PRU00042"/>
    </source>
</evidence>
<keyword evidence="6" id="KW-0862">Zinc</keyword>
<dbReference type="Pfam" id="PF00096">
    <property type="entry name" value="zf-C2H2"/>
    <property type="match status" value="1"/>
</dbReference>
<evidence type="ECO:0000259" key="12">
    <source>
        <dbReference type="PROSITE" id="PS50157"/>
    </source>
</evidence>
<feature type="compositionally biased region" description="Basic and acidic residues" evidence="11">
    <location>
        <begin position="1"/>
        <end position="10"/>
    </location>
</feature>
<gene>
    <name evidence="13" type="ORF">CKAH01_10460</name>
</gene>
<keyword evidence="3" id="KW-0479">Metal-binding</keyword>
<evidence type="ECO:0000256" key="5">
    <source>
        <dbReference type="ARBA" id="ARBA00022771"/>
    </source>
</evidence>
<dbReference type="GO" id="GO:0045944">
    <property type="term" value="P:positive regulation of transcription by RNA polymerase II"/>
    <property type="evidence" value="ECO:0007669"/>
    <property type="project" value="TreeGrafter"/>
</dbReference>
<protein>
    <recommendedName>
        <fullName evidence="9">pH-response transcription factor pacC/RIM101</fullName>
    </recommendedName>
</protein>
<dbReference type="SMART" id="SM00355">
    <property type="entry name" value="ZnF_C2H2"/>
    <property type="match status" value="3"/>
</dbReference>
<feature type="compositionally biased region" description="Low complexity" evidence="11">
    <location>
        <begin position="11"/>
        <end position="38"/>
    </location>
</feature>
<sequence>MSTKQEHESSESNSPKSSTPAPSTATSNTSQSAGSTSADDNLICKWNSCNLKFVTPEALYEHICERHVGRKSTNNLNLTCQWNSCRTTTVKRDHITSHIRVHVPLKPHKCEFCGKSFKRPQDLKKHVKTHADDSVLVGRSPQDQGMNGYRAQPGKASSSYYDHNGHMRTNSAAFAHQAGHASYYAPQPSTNYGLYFNQQPLNPPRTEYIGHHGGYDNRKRAFDMVDDFFAHAKRRQVDPTSYQQVGRSLLPLHGALGLHAGPMPGSNYMAAPPQHVQQQHHQHVGGAPSGPGPLTQQYYLPPMPNARTKNDLIQIDQILEQMQSTVYENANQATQGIHIHGQNTFDLRNSPSPPGGHRGSAAGIPVSHGGYDAVSAAHMASPLTAISSTGTPAVTPPSSTMSYTSGHSPSPSSSGMSPQSRHSSTASSVMYPNLPAVSSVFPGQSTTSTLGPSFDSNERRRYSGGMLQRANPSSPRSPIIREDSSGFSTPKAESVASSIGSPSASSDSDVSEGARDREEKYDQWLENMRTIEALREYIRERIDRKDFAEEARSPVASRLKSPEPMEVDAKPAPAAPLYPVLRMPN</sequence>
<dbReference type="SUPFAM" id="SSF57667">
    <property type="entry name" value="beta-beta-alpha zinc fingers"/>
    <property type="match status" value="2"/>
</dbReference>
<feature type="compositionally biased region" description="Low complexity" evidence="11">
    <location>
        <begin position="492"/>
        <end position="508"/>
    </location>
</feature>
<dbReference type="Gene3D" id="3.30.160.60">
    <property type="entry name" value="Classic Zinc Finger"/>
    <property type="match status" value="2"/>
</dbReference>
<feature type="region of interest" description="Disordered" evidence="11">
    <location>
        <begin position="546"/>
        <end position="571"/>
    </location>
</feature>
<evidence type="ECO:0000313" key="13">
    <source>
        <dbReference type="EMBL" id="KAK2729147.1"/>
    </source>
</evidence>
<proteinExistence type="inferred from homology"/>
<keyword evidence="7" id="KW-0539">Nucleus</keyword>
<evidence type="ECO:0000256" key="9">
    <source>
        <dbReference type="ARBA" id="ARBA00039490"/>
    </source>
</evidence>
<feature type="compositionally biased region" description="Polar residues" evidence="11">
    <location>
        <begin position="441"/>
        <end position="455"/>
    </location>
</feature>
<feature type="domain" description="C2H2-type" evidence="12">
    <location>
        <begin position="108"/>
        <end position="135"/>
    </location>
</feature>
<dbReference type="PANTHER" id="PTHR47257">
    <property type="entry name" value="PH-RESPONSE TRANSCRIPTION FACTOR PACC/RIM101"/>
    <property type="match status" value="1"/>
</dbReference>
<accession>A0AAD9XXB6</accession>
<evidence type="ECO:0000256" key="4">
    <source>
        <dbReference type="ARBA" id="ARBA00022737"/>
    </source>
</evidence>
<evidence type="ECO:0000256" key="2">
    <source>
        <dbReference type="ARBA" id="ARBA00022491"/>
    </source>
</evidence>
<feature type="compositionally biased region" description="Basic and acidic residues" evidence="11">
    <location>
        <begin position="512"/>
        <end position="522"/>
    </location>
</feature>
<reference evidence="13" key="1">
    <citation type="submission" date="2023-02" db="EMBL/GenBank/DDBJ databases">
        <title>Colletotrichum kahawae CIFC_Que2 genome sequencing and assembly.</title>
        <authorList>
            <person name="Baroncelli R."/>
        </authorList>
    </citation>
    <scope>NUCLEOTIDE SEQUENCE</scope>
    <source>
        <strain evidence="13">CIFC_Que2</strain>
    </source>
</reference>
<feature type="compositionally biased region" description="Low complexity" evidence="11">
    <location>
        <begin position="401"/>
        <end position="424"/>
    </location>
</feature>
<evidence type="ECO:0000256" key="6">
    <source>
        <dbReference type="ARBA" id="ARBA00022833"/>
    </source>
</evidence>
<keyword evidence="2" id="KW-0678">Repressor</keyword>
<dbReference type="PROSITE" id="PS00028">
    <property type="entry name" value="ZINC_FINGER_C2H2_1"/>
    <property type="match status" value="2"/>
</dbReference>
<evidence type="ECO:0000256" key="11">
    <source>
        <dbReference type="SAM" id="MobiDB-lite"/>
    </source>
</evidence>
<feature type="domain" description="C2H2-type" evidence="12">
    <location>
        <begin position="78"/>
        <end position="107"/>
    </location>
</feature>
<feature type="region of interest" description="Disordered" evidence="11">
    <location>
        <begin position="388"/>
        <end position="522"/>
    </location>
</feature>
<dbReference type="Proteomes" id="UP001281614">
    <property type="component" value="Unassembled WGS sequence"/>
</dbReference>
<feature type="compositionally biased region" description="Polar residues" evidence="11">
    <location>
        <begin position="388"/>
        <end position="400"/>
    </location>
</feature>
<comment type="caution">
    <text evidence="13">The sequence shown here is derived from an EMBL/GenBank/DDBJ whole genome shotgun (WGS) entry which is preliminary data.</text>
</comment>
<evidence type="ECO:0000256" key="8">
    <source>
        <dbReference type="ARBA" id="ARBA00038089"/>
    </source>
</evidence>